<dbReference type="AlphaFoldDB" id="A0A1V4JZ56"/>
<evidence type="ECO:0000313" key="2">
    <source>
        <dbReference type="Proteomes" id="UP000190648"/>
    </source>
</evidence>
<reference evidence="1 2" key="1">
    <citation type="submission" date="2016-02" db="EMBL/GenBank/DDBJ databases">
        <title>Band-tailed pigeon sequencing and assembly.</title>
        <authorList>
            <person name="Soares A.E."/>
            <person name="Novak B.J."/>
            <person name="Rice E.S."/>
            <person name="O'Connell B."/>
            <person name="Chang D."/>
            <person name="Weber S."/>
            <person name="Shapiro B."/>
        </authorList>
    </citation>
    <scope>NUCLEOTIDE SEQUENCE [LARGE SCALE GENOMIC DNA]</scope>
    <source>
        <strain evidence="1">BTP2013</strain>
        <tissue evidence="1">Blood</tissue>
    </source>
</reference>
<organism evidence="1 2">
    <name type="scientific">Patagioenas fasciata monilis</name>
    <dbReference type="NCBI Taxonomy" id="372326"/>
    <lineage>
        <taxon>Eukaryota</taxon>
        <taxon>Metazoa</taxon>
        <taxon>Chordata</taxon>
        <taxon>Craniata</taxon>
        <taxon>Vertebrata</taxon>
        <taxon>Euteleostomi</taxon>
        <taxon>Archelosauria</taxon>
        <taxon>Archosauria</taxon>
        <taxon>Dinosauria</taxon>
        <taxon>Saurischia</taxon>
        <taxon>Theropoda</taxon>
        <taxon>Coelurosauria</taxon>
        <taxon>Aves</taxon>
        <taxon>Neognathae</taxon>
        <taxon>Neoaves</taxon>
        <taxon>Columbimorphae</taxon>
        <taxon>Columbiformes</taxon>
        <taxon>Columbidae</taxon>
        <taxon>Patagioenas</taxon>
    </lineage>
</organism>
<accession>A0A1V4JZ56</accession>
<dbReference type="EMBL" id="LSYS01005497">
    <property type="protein sequence ID" value="OPJ77434.1"/>
    <property type="molecule type" value="Genomic_DNA"/>
</dbReference>
<name>A0A1V4JZ56_PATFA</name>
<keyword evidence="2" id="KW-1185">Reference proteome</keyword>
<proteinExistence type="predicted"/>
<gene>
    <name evidence="1" type="ORF">AV530_007751</name>
</gene>
<evidence type="ECO:0000313" key="1">
    <source>
        <dbReference type="EMBL" id="OPJ77434.1"/>
    </source>
</evidence>
<protein>
    <submittedName>
        <fullName evidence="1">Uncharacterized protein</fullName>
    </submittedName>
</protein>
<sequence>MFLLLREILPIWIRTGTISIGTRASICFGLSDDYYEEMEATPGNSIWYGHSSWVCVCLGLQVGFAPFQ</sequence>
<dbReference type="Proteomes" id="UP000190648">
    <property type="component" value="Unassembled WGS sequence"/>
</dbReference>
<comment type="caution">
    <text evidence="1">The sequence shown here is derived from an EMBL/GenBank/DDBJ whole genome shotgun (WGS) entry which is preliminary data.</text>
</comment>